<feature type="region of interest" description="Disordered" evidence="1">
    <location>
        <begin position="816"/>
        <end position="851"/>
    </location>
</feature>
<organism evidence="2 3">
    <name type="scientific">Mycena pura</name>
    <dbReference type="NCBI Taxonomy" id="153505"/>
    <lineage>
        <taxon>Eukaryota</taxon>
        <taxon>Fungi</taxon>
        <taxon>Dikarya</taxon>
        <taxon>Basidiomycota</taxon>
        <taxon>Agaricomycotina</taxon>
        <taxon>Agaricomycetes</taxon>
        <taxon>Agaricomycetidae</taxon>
        <taxon>Agaricales</taxon>
        <taxon>Marasmiineae</taxon>
        <taxon>Mycenaceae</taxon>
        <taxon>Mycena</taxon>
    </lineage>
</organism>
<gene>
    <name evidence="2" type="ORF">GGX14DRAFT_565068</name>
</gene>
<keyword evidence="3" id="KW-1185">Reference proteome</keyword>
<dbReference type="PANTHER" id="PTHR33266:SF1">
    <property type="entry name" value="F-BOX DOMAIN-CONTAINING PROTEIN"/>
    <property type="match status" value="1"/>
</dbReference>
<feature type="region of interest" description="Disordered" evidence="1">
    <location>
        <begin position="1"/>
        <end position="28"/>
    </location>
</feature>
<dbReference type="PANTHER" id="PTHR33266">
    <property type="entry name" value="CHROMOSOME 15, WHOLE GENOME SHOTGUN SEQUENCE"/>
    <property type="match status" value="1"/>
</dbReference>
<name>A0AAD6VJ41_9AGAR</name>
<dbReference type="AlphaFoldDB" id="A0AAD6VJ41"/>
<feature type="compositionally biased region" description="Polar residues" evidence="1">
    <location>
        <begin position="818"/>
        <end position="829"/>
    </location>
</feature>
<reference evidence="2" key="1">
    <citation type="submission" date="2023-03" db="EMBL/GenBank/DDBJ databases">
        <title>Massive genome expansion in bonnet fungi (Mycena s.s.) driven by repeated elements and novel gene families across ecological guilds.</title>
        <authorList>
            <consortium name="Lawrence Berkeley National Laboratory"/>
            <person name="Harder C.B."/>
            <person name="Miyauchi S."/>
            <person name="Viragh M."/>
            <person name="Kuo A."/>
            <person name="Thoen E."/>
            <person name="Andreopoulos B."/>
            <person name="Lu D."/>
            <person name="Skrede I."/>
            <person name="Drula E."/>
            <person name="Henrissat B."/>
            <person name="Morin E."/>
            <person name="Kohler A."/>
            <person name="Barry K."/>
            <person name="LaButti K."/>
            <person name="Morin E."/>
            <person name="Salamov A."/>
            <person name="Lipzen A."/>
            <person name="Mereny Z."/>
            <person name="Hegedus B."/>
            <person name="Baldrian P."/>
            <person name="Stursova M."/>
            <person name="Weitz H."/>
            <person name="Taylor A."/>
            <person name="Grigoriev I.V."/>
            <person name="Nagy L.G."/>
            <person name="Martin F."/>
            <person name="Kauserud H."/>
        </authorList>
    </citation>
    <scope>NUCLEOTIDE SEQUENCE</scope>
    <source>
        <strain evidence="2">9144</strain>
    </source>
</reference>
<feature type="compositionally biased region" description="Basic residues" evidence="1">
    <location>
        <begin position="842"/>
        <end position="851"/>
    </location>
</feature>
<protein>
    <submittedName>
        <fullName evidence="2">Uncharacterized protein</fullName>
    </submittedName>
</protein>
<proteinExistence type="predicted"/>
<sequence>MAPKRRSDSDDPNPNPLRQPKFGDQYHYDAPNLNEEDMKAIQNSLERWFPPSNQVLNDPTLGLLYFVLARDAWVCAKSAGIKPLDGDSFVSLAKDNVVVREDCRKAIVEHDPRDLLRNRQIVQQRGDVEKDFVGVDPTVLSAVKEAWDCNYVGDFAEILVQAIDKALAGPSAGGYSNLGSIIQSSGYGKSRMVDEVAKIRFTFPFNLRPAEESASLAYPHPDNCVRKYFSHSSDRKALALRDRLFFFHLFNLTVKKLNSIEFESKTAAELPELWREWLKSNRSDFYGCVAQMAEEDFMEKAEQKTYGTSELKAALMCLLKRLGAPDKGLALFLYFDEFHSLFFSADNDAGVRNHTRWDTLCSTLAHLTTIVAEGTQVSGKRNVFCLSLSTASHFRVMSRPKYMAPSSRKATPTATLFAPFTSTPFDIMEPFDPSTKTFGDLERVTYLAQFGRPLWRSMLKTGSGAVMRLARVKLSCKPEESTPRSLVLPSDDKLGPIEENGNFSAKFLINFAAVSTRVLIDVEPERETGRRLIATLVRNHLRTVFFFPENRDYMMTGVPSEPILAEAAAVIMHRNSKPIRMMEFLKILFQSNLIGNGERGELVARALLIMAIDEAIHKQGRNAAIDEAIREQRPYPFDLERIYDNGETAYHKVVPVKEFIEALFADKHHRAVMESLPENVNPDDKPPTFEKAFKNGYVCFTHFMRFGEPEDLNNPMAFLAFLRGAAAQFNHPTFDMGVPVAILPEGKDLKSCPLSAVRWTWLFFSVKDREAAQSARYWMNTDDPALWETKVPVPNHDFTPVATFVMDLSIFRPKASEGDSSAASTSNLPTEIKPKAPPSRTSPRRPQKQHPHPRYAFIITGCTAEVYSVIKEAEKDSYRAVLSAGGLATETPRYELVAKTLRAAKPTVSYNTDCWNFFPPGFHIKYDIPSWEDLEVDVDQGSVEVLQFQGMDGDTQVEQDTAMDILDGGVGFSDTCVRDVEP</sequence>
<evidence type="ECO:0000256" key="1">
    <source>
        <dbReference type="SAM" id="MobiDB-lite"/>
    </source>
</evidence>
<evidence type="ECO:0000313" key="3">
    <source>
        <dbReference type="Proteomes" id="UP001219525"/>
    </source>
</evidence>
<dbReference type="EMBL" id="JARJCW010000026">
    <property type="protein sequence ID" value="KAJ7211194.1"/>
    <property type="molecule type" value="Genomic_DNA"/>
</dbReference>
<comment type="caution">
    <text evidence="2">The sequence shown here is derived from an EMBL/GenBank/DDBJ whole genome shotgun (WGS) entry which is preliminary data.</text>
</comment>
<dbReference type="Proteomes" id="UP001219525">
    <property type="component" value="Unassembled WGS sequence"/>
</dbReference>
<evidence type="ECO:0000313" key="2">
    <source>
        <dbReference type="EMBL" id="KAJ7211194.1"/>
    </source>
</evidence>
<accession>A0AAD6VJ41</accession>